<accession>A0A7W3DEL1</accession>
<dbReference type="InterPro" id="IPR011083">
    <property type="entry name" value="Phage_tail_collar_dom"/>
</dbReference>
<protein>
    <submittedName>
        <fullName evidence="2">Tail fiber protein</fullName>
    </submittedName>
</protein>
<dbReference type="AlphaFoldDB" id="A0A7W3DEL1"/>
<dbReference type="EMBL" id="JABXRP010000001">
    <property type="protein sequence ID" value="MBA8077291.1"/>
    <property type="molecule type" value="Genomic_DNA"/>
</dbReference>
<name>A0A7W3DEL1_ENTAS</name>
<comment type="caution">
    <text evidence="2">The sequence shown here is derived from an EMBL/GenBank/DDBJ whole genome shotgun (WGS) entry which is preliminary data.</text>
</comment>
<organism evidence="2 3">
    <name type="scientific">Enterobacter asburiae</name>
    <dbReference type="NCBI Taxonomy" id="61645"/>
    <lineage>
        <taxon>Bacteria</taxon>
        <taxon>Pseudomonadati</taxon>
        <taxon>Pseudomonadota</taxon>
        <taxon>Gammaproteobacteria</taxon>
        <taxon>Enterobacterales</taxon>
        <taxon>Enterobacteriaceae</taxon>
        <taxon>Enterobacter</taxon>
        <taxon>Enterobacter cloacae complex</taxon>
    </lineage>
</organism>
<evidence type="ECO:0000313" key="3">
    <source>
        <dbReference type="Proteomes" id="UP000533461"/>
    </source>
</evidence>
<proteinExistence type="predicted"/>
<dbReference type="PANTHER" id="PTHR35191">
    <property type="entry name" value="PROPHAGE SIDE TAIL FIBER PROTEIN HOMOLOG STFQ-RELATED"/>
    <property type="match status" value="1"/>
</dbReference>
<dbReference type="Proteomes" id="UP000533461">
    <property type="component" value="Unassembled WGS sequence"/>
</dbReference>
<feature type="domain" description="Phage tail collar" evidence="1">
    <location>
        <begin position="20"/>
        <end position="67"/>
    </location>
</feature>
<sequence>MCNCFSKNLGLGEGSALPVGVPIPWPSATPPTGWLKCNGAAFTASQYPKLALAYPALRLPDLRGEFIRGWDDGRGVDAGRELLSSQEHTVISHNHAIPTTVNTPTAIPPGVEQAIANETIFSPAAQYGCDYWANGGRTFTYMSGGKNGAENINDASSMKGETRPRNVVFNYIVRAA</sequence>
<reference evidence="2 3" key="1">
    <citation type="submission" date="2020-06" db="EMBL/GenBank/DDBJ databases">
        <title>REHAB project genomes.</title>
        <authorList>
            <person name="Shaw L.P."/>
        </authorList>
    </citation>
    <scope>NUCLEOTIDE SEQUENCE [LARGE SCALE GENOMIC DNA]</scope>
    <source>
        <strain evidence="2 3">RHBSTW-00074</strain>
    </source>
</reference>
<dbReference type="Gene3D" id="3.90.1340.10">
    <property type="entry name" value="Phage tail collar domain"/>
    <property type="match status" value="1"/>
</dbReference>
<gene>
    <name evidence="2" type="ORF">HV056_12165</name>
</gene>
<evidence type="ECO:0000259" key="1">
    <source>
        <dbReference type="Pfam" id="PF07484"/>
    </source>
</evidence>
<dbReference type="SUPFAM" id="SSF88874">
    <property type="entry name" value="Receptor-binding domain of short tail fibre protein gp12"/>
    <property type="match status" value="1"/>
</dbReference>
<evidence type="ECO:0000313" key="2">
    <source>
        <dbReference type="EMBL" id="MBA8077291.1"/>
    </source>
</evidence>
<dbReference type="Pfam" id="PF07484">
    <property type="entry name" value="Collar"/>
    <property type="match status" value="1"/>
</dbReference>
<dbReference type="PANTHER" id="PTHR35191:SF1">
    <property type="entry name" value="PROPHAGE SIDE TAIL FIBER PROTEIN HOMOLOG STFQ-RELATED"/>
    <property type="match status" value="1"/>
</dbReference>
<dbReference type="InterPro" id="IPR051934">
    <property type="entry name" value="Phage_Tail_Fiber_Structural"/>
</dbReference>
<dbReference type="InterPro" id="IPR037053">
    <property type="entry name" value="Phage_tail_collar_dom_sf"/>
</dbReference>